<gene>
    <name evidence="1" type="ORF">EBB54_02685</name>
</gene>
<dbReference type="Pfam" id="PF14516">
    <property type="entry name" value="AAA_35"/>
    <property type="match status" value="1"/>
</dbReference>
<name>A0A426DR77_9FIRM</name>
<dbReference type="Gene3D" id="3.40.50.300">
    <property type="entry name" value="P-loop containing nucleotide triphosphate hydrolases"/>
    <property type="match status" value="1"/>
</dbReference>
<dbReference type="RefSeq" id="WP_125126240.1">
    <property type="nucleotide sequence ID" value="NZ_CASCYM010000007.1"/>
</dbReference>
<keyword evidence="1" id="KW-0547">Nucleotide-binding</keyword>
<dbReference type="InterPro" id="IPR027417">
    <property type="entry name" value="P-loop_NTPase"/>
</dbReference>
<evidence type="ECO:0000313" key="2">
    <source>
        <dbReference type="Proteomes" id="UP000274920"/>
    </source>
</evidence>
<protein>
    <submittedName>
        <fullName evidence="1">ATP-binding protein</fullName>
    </submittedName>
</protein>
<reference evidence="1" key="1">
    <citation type="submission" date="2018-10" db="EMBL/GenBank/DDBJ databases">
        <title>Schaedlerella arabinophila gen. nov. sp. nov., isolated from the mouse intestinal tract and comparative analysis with the genome of the closely related altered Schaedler flora strain ASF502.</title>
        <authorList>
            <person name="Miyake S."/>
            <person name="Soh M."/>
            <person name="Seedorf H."/>
        </authorList>
    </citation>
    <scope>NUCLEOTIDE SEQUENCE [LARGE SCALE GENOMIC DNA]</scope>
    <source>
        <strain evidence="1">DSM 106076</strain>
    </source>
</reference>
<dbReference type="Proteomes" id="UP000274920">
    <property type="component" value="Unassembled WGS sequence"/>
</dbReference>
<dbReference type="AlphaFoldDB" id="A0A426DR77"/>
<sequence length="533" mass="61820">MGKIFNVSGDCKPNLHYMVDISERLRKIKELVDRGEYFSIHRARQYGKTTTLRALKRYLQEEYIVLSLDFQKLDAAKFENGNMFSLAFASYFIRLLRRECADRTDEMEEQLNELWEIVCKSHRTFTLFDLFGYLSQICGAAEQPIVMLIDEVDSAANNQVFLDFLAQLRGYYIDRDEMPIFQSVILAGVYDIKSLKLKIRIETEHQTNSPWNIAADFDIDMSLPENGIAGMLEDYEQDNRTGMNVRELAALIYEYSSGYPFLVSKICKLIDEKTAGSREFPDKNSAWTREGFLAAIRMLLQEENTLFESLDNKLIDFPELKQMLQDLLLKGRMVEYVPGDTGIRMAVMFGFVTLNNGIAVVSNRIFETRLYNGFLAEKARQIEISQIAANEKNQFIVSGQLDMERVLQRFVSHYSELFGACHEHFLEDNGRCIFLLYMKPIINGTGNYYIESKTRSNRRTDLIIDFCGEQKIVELKIWHGEEYNRRGEAQLSEYLEEYHLKRGYMVSFNFNKKKQIGVNKIVCGDKVLIEAVV</sequence>
<proteinExistence type="predicted"/>
<dbReference type="EMBL" id="RHJS01000002">
    <property type="protein sequence ID" value="RRK35162.1"/>
    <property type="molecule type" value="Genomic_DNA"/>
</dbReference>
<dbReference type="GO" id="GO:0005524">
    <property type="term" value="F:ATP binding"/>
    <property type="evidence" value="ECO:0007669"/>
    <property type="project" value="UniProtKB-KW"/>
</dbReference>
<keyword evidence="1" id="KW-0067">ATP-binding</keyword>
<accession>A0A426DR77</accession>
<organism evidence="1 2">
    <name type="scientific">Schaedlerella arabinosiphila</name>
    <dbReference type="NCBI Taxonomy" id="2044587"/>
    <lineage>
        <taxon>Bacteria</taxon>
        <taxon>Bacillati</taxon>
        <taxon>Bacillota</taxon>
        <taxon>Clostridia</taxon>
        <taxon>Lachnospirales</taxon>
        <taxon>Lachnospiraceae</taxon>
        <taxon>Schaedlerella</taxon>
    </lineage>
</organism>
<keyword evidence="2" id="KW-1185">Reference proteome</keyword>
<comment type="caution">
    <text evidence="1">The sequence shown here is derived from an EMBL/GenBank/DDBJ whole genome shotgun (WGS) entry which is preliminary data.</text>
</comment>
<evidence type="ECO:0000313" key="1">
    <source>
        <dbReference type="EMBL" id="RRK35162.1"/>
    </source>
</evidence>
<dbReference type="SUPFAM" id="SSF52540">
    <property type="entry name" value="P-loop containing nucleoside triphosphate hydrolases"/>
    <property type="match status" value="1"/>
</dbReference>